<organism evidence="1 2">
    <name type="scientific">Neisseria subflava NJ9703</name>
    <dbReference type="NCBI Taxonomy" id="546268"/>
    <lineage>
        <taxon>Bacteria</taxon>
        <taxon>Pseudomonadati</taxon>
        <taxon>Pseudomonadota</taxon>
        <taxon>Betaproteobacteria</taxon>
        <taxon>Neisseriales</taxon>
        <taxon>Neisseriaceae</taxon>
        <taxon>Neisseria</taxon>
    </lineage>
</organism>
<dbReference type="Proteomes" id="UP000004621">
    <property type="component" value="Unassembled WGS sequence"/>
</dbReference>
<evidence type="ECO:0000313" key="1">
    <source>
        <dbReference type="EMBL" id="EFC52967.1"/>
    </source>
</evidence>
<name>A0A9W5ISG0_NEISU</name>
<dbReference type="AlphaFoldDB" id="A0A9W5ISG0"/>
<sequence length="44" mass="5299">MGEFLKVLGRLKLRYRKFQTAFVGFFGFENKKRLESSSLTFHFH</sequence>
<proteinExistence type="predicted"/>
<accession>A0A9W5ISG0</accession>
<dbReference type="EMBL" id="ACEO02000002">
    <property type="protein sequence ID" value="EFC52967.1"/>
    <property type="molecule type" value="Genomic_DNA"/>
</dbReference>
<evidence type="ECO:0000313" key="2">
    <source>
        <dbReference type="Proteomes" id="UP000004621"/>
    </source>
</evidence>
<gene>
    <name evidence="1" type="ORF">NEISUBOT_03804</name>
</gene>
<reference evidence="1 2" key="1">
    <citation type="submission" date="2010-01" db="EMBL/GenBank/DDBJ databases">
        <authorList>
            <person name="Weinstock G."/>
            <person name="Sodergren E."/>
            <person name="Clifton S."/>
            <person name="Fulton L."/>
            <person name="Fulton B."/>
            <person name="Courtney L."/>
            <person name="Fronick C."/>
            <person name="Harrison M."/>
            <person name="Strong C."/>
            <person name="Farmer C."/>
            <person name="Delahaunty K."/>
            <person name="Markovic C."/>
            <person name="Hall O."/>
            <person name="Minx P."/>
            <person name="Tomlinson C."/>
            <person name="Mitreva M."/>
            <person name="Nelson J."/>
            <person name="Hou S."/>
            <person name="Wollam A."/>
            <person name="Pepin K.H."/>
            <person name="Johnson M."/>
            <person name="Bhonagiri V."/>
            <person name="Nash W.E."/>
            <person name="Warren W."/>
            <person name="Chinwalla A."/>
            <person name="Mardis E.R."/>
            <person name="Wilson R.K."/>
        </authorList>
    </citation>
    <scope>NUCLEOTIDE SEQUENCE [LARGE SCALE GENOMIC DNA]</scope>
    <source>
        <strain evidence="1 2">NJ9703</strain>
    </source>
</reference>
<comment type="caution">
    <text evidence="1">The sequence shown here is derived from an EMBL/GenBank/DDBJ whole genome shotgun (WGS) entry which is preliminary data.</text>
</comment>
<protein>
    <submittedName>
        <fullName evidence="1">Uncharacterized protein</fullName>
    </submittedName>
</protein>